<keyword evidence="5 8" id="KW-0863">Zinc-finger</keyword>
<sequence length="257" mass="28109">MSLHIQQVLPKPRSPVLLPPISSLIGPVDALSKDTNGPSSLQAHDTLLIQQGTGHMFPLMIPHDNVSAYPSSNTSTSTTSTTGIFDSQQSSHSEISRTNSASSIQSQSPLFETHSTLSSLASISAIHAQLQMTNSNPNPSLSGSTSLQLHNTVPPPPTTTTTNNTYTHEPRTSTSTDHTTTTISDKKYRKYRCKTCEKSFTTSGHLARHSRIHTGERKHQCPHPGCDARFARQDNCMQHYRTHKSVKSARSRSTVKK</sequence>
<organism evidence="11">
    <name type="scientific">Cyberlindnera fabianii</name>
    <name type="common">Yeast</name>
    <name type="synonym">Hansenula fabianii</name>
    <dbReference type="NCBI Taxonomy" id="36022"/>
    <lineage>
        <taxon>Eukaryota</taxon>
        <taxon>Fungi</taxon>
        <taxon>Dikarya</taxon>
        <taxon>Ascomycota</taxon>
        <taxon>Saccharomycotina</taxon>
        <taxon>Saccharomycetes</taxon>
        <taxon>Phaffomycetales</taxon>
        <taxon>Phaffomycetaceae</taxon>
        <taxon>Cyberlindnera</taxon>
    </lineage>
</organism>
<dbReference type="GO" id="GO:0000978">
    <property type="term" value="F:RNA polymerase II cis-regulatory region sequence-specific DNA binding"/>
    <property type="evidence" value="ECO:0007669"/>
    <property type="project" value="TreeGrafter"/>
</dbReference>
<keyword evidence="4" id="KW-0677">Repeat</keyword>
<dbReference type="PANTHER" id="PTHR23235">
    <property type="entry name" value="KRUEPPEL-LIKE TRANSCRIPTION FACTOR"/>
    <property type="match status" value="1"/>
</dbReference>
<dbReference type="Pfam" id="PF00096">
    <property type="entry name" value="zf-C2H2"/>
    <property type="match status" value="1"/>
</dbReference>
<dbReference type="GO" id="GO:0005634">
    <property type="term" value="C:nucleus"/>
    <property type="evidence" value="ECO:0007669"/>
    <property type="project" value="UniProtKB-SubCell"/>
</dbReference>
<reference evidence="11" key="1">
    <citation type="journal article" date="2014" name="Genome Announc.">
        <title>Genome sequence of the yeast Cyberlindnera fabianii (Hansenula fabianii).</title>
        <authorList>
            <person name="Freel K.C."/>
            <person name="Sarilar V."/>
            <person name="Neuveglise C."/>
            <person name="Devillers H."/>
            <person name="Friedrich A."/>
            <person name="Schacherer J."/>
        </authorList>
    </citation>
    <scope>NUCLEOTIDE SEQUENCE</scope>
    <source>
        <strain evidence="11">YJS4271</strain>
    </source>
</reference>
<dbReference type="GO" id="GO:2000221">
    <property type="term" value="P:negative regulation of pseudohyphal growth"/>
    <property type="evidence" value="ECO:0007669"/>
    <property type="project" value="UniProtKB-ARBA"/>
</dbReference>
<dbReference type="Gene3D" id="3.30.160.60">
    <property type="entry name" value="Classic Zinc Finger"/>
    <property type="match status" value="2"/>
</dbReference>
<dbReference type="PROSITE" id="PS00028">
    <property type="entry name" value="ZINC_FINGER_C2H2_1"/>
    <property type="match status" value="2"/>
</dbReference>
<dbReference type="GO" id="GO:0008270">
    <property type="term" value="F:zinc ion binding"/>
    <property type="evidence" value="ECO:0007669"/>
    <property type="project" value="UniProtKB-KW"/>
</dbReference>
<keyword evidence="3" id="KW-0479">Metal-binding</keyword>
<dbReference type="GO" id="GO:0000122">
    <property type="term" value="P:negative regulation of transcription by RNA polymerase II"/>
    <property type="evidence" value="ECO:0007669"/>
    <property type="project" value="UniProtKB-ARBA"/>
</dbReference>
<feature type="domain" description="C2H2-type" evidence="10">
    <location>
        <begin position="191"/>
        <end position="218"/>
    </location>
</feature>
<dbReference type="InterPro" id="IPR013087">
    <property type="entry name" value="Znf_C2H2_type"/>
</dbReference>
<dbReference type="GO" id="GO:0000981">
    <property type="term" value="F:DNA-binding transcription factor activity, RNA polymerase II-specific"/>
    <property type="evidence" value="ECO:0007669"/>
    <property type="project" value="TreeGrafter"/>
</dbReference>
<keyword evidence="6" id="KW-0862">Zinc</keyword>
<evidence type="ECO:0000313" key="11">
    <source>
        <dbReference type="EMBL" id="CDR47626.1"/>
    </source>
</evidence>
<evidence type="ECO:0000256" key="3">
    <source>
        <dbReference type="ARBA" id="ARBA00022723"/>
    </source>
</evidence>
<dbReference type="GO" id="GO:2000218">
    <property type="term" value="P:negative regulation of invasive growth in response to glucose limitation"/>
    <property type="evidence" value="ECO:0007669"/>
    <property type="project" value="UniProtKB-ARBA"/>
</dbReference>
<evidence type="ECO:0000256" key="2">
    <source>
        <dbReference type="ARBA" id="ARBA00022491"/>
    </source>
</evidence>
<evidence type="ECO:0000256" key="6">
    <source>
        <dbReference type="ARBA" id="ARBA00022833"/>
    </source>
</evidence>
<feature type="region of interest" description="Disordered" evidence="9">
    <location>
        <begin position="68"/>
        <end position="107"/>
    </location>
</feature>
<proteinExistence type="predicted"/>
<dbReference type="EMBL" id="LK052920">
    <property type="protein sequence ID" value="CDR47626.1"/>
    <property type="molecule type" value="Genomic_DNA"/>
</dbReference>
<name>A0A061BIC2_CYBFA</name>
<accession>A0A061BIC2</accession>
<evidence type="ECO:0000256" key="7">
    <source>
        <dbReference type="ARBA" id="ARBA00023242"/>
    </source>
</evidence>
<dbReference type="PANTHER" id="PTHR23235:SF120">
    <property type="entry name" value="KRUPPEL-LIKE FACTOR 15"/>
    <property type="match status" value="1"/>
</dbReference>
<feature type="compositionally biased region" description="Low complexity" evidence="9">
    <location>
        <begin position="71"/>
        <end position="82"/>
    </location>
</feature>
<protein>
    <submittedName>
        <fullName evidence="11">CYFA0S35e00254g1_1</fullName>
    </submittedName>
</protein>
<feature type="compositionally biased region" description="Polar residues" evidence="9">
    <location>
        <begin position="134"/>
        <end position="150"/>
    </location>
</feature>
<feature type="region of interest" description="Disordered" evidence="9">
    <location>
        <begin position="134"/>
        <end position="181"/>
    </location>
</feature>
<keyword evidence="7" id="KW-0539">Nucleus</keyword>
<dbReference type="SMART" id="SM00355">
    <property type="entry name" value="ZnF_C2H2"/>
    <property type="match status" value="2"/>
</dbReference>
<evidence type="ECO:0000259" key="10">
    <source>
        <dbReference type="PROSITE" id="PS50157"/>
    </source>
</evidence>
<dbReference type="OrthoDB" id="6365676at2759"/>
<dbReference type="AlphaFoldDB" id="A0A061BIC2"/>
<evidence type="ECO:0000256" key="1">
    <source>
        <dbReference type="ARBA" id="ARBA00004123"/>
    </source>
</evidence>
<dbReference type="PROSITE" id="PS50157">
    <property type="entry name" value="ZINC_FINGER_C2H2_2"/>
    <property type="match status" value="2"/>
</dbReference>
<evidence type="ECO:0000256" key="5">
    <source>
        <dbReference type="ARBA" id="ARBA00022771"/>
    </source>
</evidence>
<evidence type="ECO:0000256" key="4">
    <source>
        <dbReference type="ARBA" id="ARBA00022737"/>
    </source>
</evidence>
<dbReference type="InterPro" id="IPR036236">
    <property type="entry name" value="Znf_C2H2_sf"/>
</dbReference>
<evidence type="ECO:0000256" key="9">
    <source>
        <dbReference type="SAM" id="MobiDB-lite"/>
    </source>
</evidence>
<evidence type="ECO:0000256" key="8">
    <source>
        <dbReference type="PROSITE-ProRule" id="PRU00042"/>
    </source>
</evidence>
<dbReference type="FunFam" id="3.30.160.60:FF:001382">
    <property type="entry name" value="Transcriptional repressor"/>
    <property type="match status" value="1"/>
</dbReference>
<dbReference type="SUPFAM" id="SSF57667">
    <property type="entry name" value="beta-beta-alpha zinc fingers"/>
    <property type="match status" value="1"/>
</dbReference>
<feature type="compositionally biased region" description="Low complexity" evidence="9">
    <location>
        <begin position="159"/>
        <end position="181"/>
    </location>
</feature>
<feature type="domain" description="C2H2-type" evidence="10">
    <location>
        <begin position="219"/>
        <end position="248"/>
    </location>
</feature>
<feature type="compositionally biased region" description="Polar residues" evidence="9">
    <location>
        <begin position="83"/>
        <end position="107"/>
    </location>
</feature>
<keyword evidence="2" id="KW-0678">Repressor</keyword>
<comment type="subcellular location">
    <subcellularLocation>
        <location evidence="1">Nucleus</location>
    </subcellularLocation>
</comment>
<gene>
    <name evidence="11" type="ORF">CYFA0S_35e00254g</name>
</gene>
<dbReference type="GO" id="GO:0043709">
    <property type="term" value="P:cell adhesion involved in single-species biofilm formation"/>
    <property type="evidence" value="ECO:0007669"/>
    <property type="project" value="UniProtKB-ARBA"/>
</dbReference>